<protein>
    <recommendedName>
        <fullName evidence="1">Ubiquitin-like domain-containing protein</fullName>
    </recommendedName>
</protein>
<gene>
    <name evidence="2" type="ORF">P5673_003481</name>
</gene>
<sequence length="615" mass="70172">MKFCVYYSCERGNENGRIELTFSEFDDSKCIRDIKKGIQDAIQAPICDQKLFYQGKLLTDDNLQLSRLYFREGDSFHVHFLAVADIKGISVLLDDLKAAADEIVNDLSGKLLDEYPSKLLLLSDRLSSAVRGLALFFVPWKNQTSVAQRHYFVQEGGFDAFLEIFKFSRNLYTLNQRKDEHSPLKENREEMQKSTFNYCQLFLQFCCLSFLWNFAETPEDRKFALSKGVLPLTIEALLLNPQWLMESDRSIDNERESFLVVSVNEAAIGCCGGLVESDSSTQEEVSRMSPLIDKILFMIDRRQSGLQDYSLFSSQVASNTLFYCTFNVRSAQLLMDMGVLTKMLDITRHFLLDQNGDAPLRYYCCLFLARMRSAPLIRLDKDTCHKIDELINMFLEKHLPREISAWEEETSYVWVTMVPLFHLAFAAGIESHLDSKVNESQQLASKHVESTGQHEPMLALGMYGQATQVALGPPQSQVWECSEASNSLAQQEPSQGRWECKSQQTFEVLNSSPHKRQSCVAWQGTNFRRPGSKSTQKLGIFALVHMLSIKENQELALLENLVDYLVCLSWQLNSHNAEYIRLSLSNFKTVSPPSLKVITKSVLARLSGLDMVYHH</sequence>
<dbReference type="InterPro" id="IPR016024">
    <property type="entry name" value="ARM-type_fold"/>
</dbReference>
<accession>A0AAD9R2P6</accession>
<organism evidence="2 3">
    <name type="scientific">Acropora cervicornis</name>
    <name type="common">Staghorn coral</name>
    <dbReference type="NCBI Taxonomy" id="6130"/>
    <lineage>
        <taxon>Eukaryota</taxon>
        <taxon>Metazoa</taxon>
        <taxon>Cnidaria</taxon>
        <taxon>Anthozoa</taxon>
        <taxon>Hexacorallia</taxon>
        <taxon>Scleractinia</taxon>
        <taxon>Astrocoeniina</taxon>
        <taxon>Acroporidae</taxon>
        <taxon>Acropora</taxon>
    </lineage>
</organism>
<dbReference type="EMBL" id="JARQWQ010000005">
    <property type="protein sequence ID" value="KAK2572047.1"/>
    <property type="molecule type" value="Genomic_DNA"/>
</dbReference>
<dbReference type="Gene3D" id="1.25.10.10">
    <property type="entry name" value="Leucine-rich Repeat Variant"/>
    <property type="match status" value="1"/>
</dbReference>
<proteinExistence type="predicted"/>
<evidence type="ECO:0000313" key="3">
    <source>
        <dbReference type="Proteomes" id="UP001249851"/>
    </source>
</evidence>
<dbReference type="PROSITE" id="PS50053">
    <property type="entry name" value="UBIQUITIN_2"/>
    <property type="match status" value="1"/>
</dbReference>
<reference evidence="2" key="2">
    <citation type="journal article" date="2023" name="Science">
        <title>Genomic signatures of disease resistance in endangered staghorn corals.</title>
        <authorList>
            <person name="Vollmer S.V."/>
            <person name="Selwyn J.D."/>
            <person name="Despard B.A."/>
            <person name="Roesel C.L."/>
        </authorList>
    </citation>
    <scope>NUCLEOTIDE SEQUENCE</scope>
    <source>
        <strain evidence="2">K2</strain>
    </source>
</reference>
<dbReference type="InterPro" id="IPR029071">
    <property type="entry name" value="Ubiquitin-like_domsf"/>
</dbReference>
<dbReference type="Pfam" id="PF00240">
    <property type="entry name" value="ubiquitin"/>
    <property type="match status" value="1"/>
</dbReference>
<reference evidence="2" key="1">
    <citation type="journal article" date="2023" name="G3 (Bethesda)">
        <title>Whole genome assembly and annotation of the endangered Caribbean coral Acropora cervicornis.</title>
        <authorList>
            <person name="Selwyn J.D."/>
            <person name="Vollmer S.V."/>
        </authorList>
    </citation>
    <scope>NUCLEOTIDE SEQUENCE</scope>
    <source>
        <strain evidence="2">K2</strain>
    </source>
</reference>
<dbReference type="Proteomes" id="UP001249851">
    <property type="component" value="Unassembled WGS sequence"/>
</dbReference>
<dbReference type="Gene3D" id="3.10.20.90">
    <property type="entry name" value="Phosphatidylinositol 3-kinase Catalytic Subunit, Chain A, domain 1"/>
    <property type="match status" value="1"/>
</dbReference>
<dbReference type="SUPFAM" id="SSF54236">
    <property type="entry name" value="Ubiquitin-like"/>
    <property type="match status" value="1"/>
</dbReference>
<dbReference type="AlphaFoldDB" id="A0AAD9R2P6"/>
<dbReference type="CDD" id="cd17039">
    <property type="entry name" value="Ubl_ubiquitin_like"/>
    <property type="match status" value="1"/>
</dbReference>
<dbReference type="InterPro" id="IPR011989">
    <property type="entry name" value="ARM-like"/>
</dbReference>
<name>A0AAD9R2P6_ACRCE</name>
<dbReference type="InterPro" id="IPR000626">
    <property type="entry name" value="Ubiquitin-like_dom"/>
</dbReference>
<feature type="domain" description="Ubiquitin-like" evidence="1">
    <location>
        <begin position="24"/>
        <end position="78"/>
    </location>
</feature>
<evidence type="ECO:0000259" key="1">
    <source>
        <dbReference type="PROSITE" id="PS50053"/>
    </source>
</evidence>
<dbReference type="SUPFAM" id="SSF48371">
    <property type="entry name" value="ARM repeat"/>
    <property type="match status" value="1"/>
</dbReference>
<evidence type="ECO:0000313" key="2">
    <source>
        <dbReference type="EMBL" id="KAK2572047.1"/>
    </source>
</evidence>
<comment type="caution">
    <text evidence="2">The sequence shown here is derived from an EMBL/GenBank/DDBJ whole genome shotgun (WGS) entry which is preliminary data.</text>
</comment>
<keyword evidence="3" id="KW-1185">Reference proteome</keyword>